<dbReference type="InterPro" id="IPR001509">
    <property type="entry name" value="Epimerase_deHydtase"/>
</dbReference>
<dbReference type="EMBL" id="CAUYUE010000001">
    <property type="protein sequence ID" value="CAK0732919.1"/>
    <property type="molecule type" value="Genomic_DNA"/>
</dbReference>
<reference evidence="8 9" key="1">
    <citation type="submission" date="2023-10" db="EMBL/GenBank/DDBJ databases">
        <authorList>
            <person name="Maclean D."/>
            <person name="Macfadyen A."/>
        </authorList>
    </citation>
    <scope>NUCLEOTIDE SEQUENCE [LARGE SCALE GENOMIC DNA]</scope>
</reference>
<comment type="similarity">
    <text evidence="2">Belongs to the NAD(P)-dependent epimerase/dehydratase family. Fucose synthase subfamily.</text>
</comment>
<name>A0AAV1HR68_9CHLO</name>
<feature type="domain" description="NAD-dependent epimerase/dehydratase" evidence="7">
    <location>
        <begin position="58"/>
        <end position="193"/>
    </location>
</feature>
<dbReference type="Pfam" id="PF01370">
    <property type="entry name" value="Epimerase"/>
    <property type="match status" value="1"/>
</dbReference>
<keyword evidence="6" id="KW-0413">Isomerase</keyword>
<proteinExistence type="inferred from homology"/>
<dbReference type="InterPro" id="IPR036291">
    <property type="entry name" value="NAD(P)-bd_dom_sf"/>
</dbReference>
<dbReference type="InterPro" id="IPR028614">
    <property type="entry name" value="GDP_fucose/colitose_synth"/>
</dbReference>
<dbReference type="PANTHER" id="PTHR43238">
    <property type="entry name" value="GDP-L-FUCOSE SYNTHASE"/>
    <property type="match status" value="1"/>
</dbReference>
<evidence type="ECO:0000313" key="8">
    <source>
        <dbReference type="EMBL" id="CAK0732919.1"/>
    </source>
</evidence>
<dbReference type="Proteomes" id="UP001314263">
    <property type="component" value="Unassembled WGS sequence"/>
</dbReference>
<sequence length="271" mass="31109">MEEFINEEKPEGEIWHFVGSKSCDLTSLDETRRLFQRVKPTHVIHLAAFVGGLFANMKLVSCLSTCIFPDKTTYPIDETMVHLGPPHHSNEGYAYAKRLVDVQNRMYNKQYGCNFTSVIPTNIFGKHDNFDMATGHVIPNLIHKCYLAKQSQTPFVVWGSGSPRRQFIYNLDMARLIVWVMREYKEIDPIILSVGEEEEVSIHEAALAVARAMDFKGEVIFDKSKADGQFKKTASNAKLRSYLKTFEFTPFEEAMKATCKWFIENYATVRK</sequence>
<dbReference type="GO" id="GO:0016853">
    <property type="term" value="F:isomerase activity"/>
    <property type="evidence" value="ECO:0007669"/>
    <property type="project" value="UniProtKB-KW"/>
</dbReference>
<dbReference type="GO" id="GO:0050577">
    <property type="term" value="F:GDP-L-fucose synthase activity"/>
    <property type="evidence" value="ECO:0007669"/>
    <property type="project" value="UniProtKB-EC"/>
</dbReference>
<dbReference type="AlphaFoldDB" id="A0AAV1HR68"/>
<keyword evidence="9" id="KW-1185">Reference proteome</keyword>
<evidence type="ECO:0000256" key="6">
    <source>
        <dbReference type="ARBA" id="ARBA00023235"/>
    </source>
</evidence>
<keyword evidence="5" id="KW-0560">Oxidoreductase</keyword>
<evidence type="ECO:0000256" key="3">
    <source>
        <dbReference type="ARBA" id="ARBA00012371"/>
    </source>
</evidence>
<gene>
    <name evidence="8" type="ORF">CVIRNUC_000201</name>
</gene>
<dbReference type="EC" id="1.1.1.271" evidence="3"/>
<dbReference type="Gene3D" id="3.40.50.720">
    <property type="entry name" value="NAD(P)-binding Rossmann-like Domain"/>
    <property type="match status" value="2"/>
</dbReference>
<dbReference type="PANTHER" id="PTHR43238:SF1">
    <property type="entry name" value="GDP-L-FUCOSE SYNTHASE"/>
    <property type="match status" value="1"/>
</dbReference>
<comment type="caution">
    <text evidence="8">The sequence shown here is derived from an EMBL/GenBank/DDBJ whole genome shotgun (WGS) entry which is preliminary data.</text>
</comment>
<dbReference type="CDD" id="cd05239">
    <property type="entry name" value="GDP_FS_SDR_e"/>
    <property type="match status" value="1"/>
</dbReference>
<evidence type="ECO:0000313" key="9">
    <source>
        <dbReference type="Proteomes" id="UP001314263"/>
    </source>
</evidence>
<evidence type="ECO:0000256" key="1">
    <source>
        <dbReference type="ARBA" id="ARBA00004883"/>
    </source>
</evidence>
<dbReference type="Gene3D" id="3.90.25.10">
    <property type="entry name" value="UDP-galactose 4-epimerase, domain 1"/>
    <property type="match status" value="1"/>
</dbReference>
<dbReference type="SUPFAM" id="SSF51735">
    <property type="entry name" value="NAD(P)-binding Rossmann-fold domains"/>
    <property type="match status" value="1"/>
</dbReference>
<organism evidence="8 9">
    <name type="scientific">Coccomyxa viridis</name>
    <dbReference type="NCBI Taxonomy" id="1274662"/>
    <lineage>
        <taxon>Eukaryota</taxon>
        <taxon>Viridiplantae</taxon>
        <taxon>Chlorophyta</taxon>
        <taxon>core chlorophytes</taxon>
        <taxon>Trebouxiophyceae</taxon>
        <taxon>Trebouxiophyceae incertae sedis</taxon>
        <taxon>Coccomyxaceae</taxon>
        <taxon>Coccomyxa</taxon>
    </lineage>
</organism>
<evidence type="ECO:0000256" key="4">
    <source>
        <dbReference type="ARBA" id="ARBA00022857"/>
    </source>
</evidence>
<accession>A0AAV1HR68</accession>
<keyword evidence="4" id="KW-0521">NADP</keyword>
<evidence type="ECO:0000259" key="7">
    <source>
        <dbReference type="Pfam" id="PF01370"/>
    </source>
</evidence>
<evidence type="ECO:0000256" key="5">
    <source>
        <dbReference type="ARBA" id="ARBA00023002"/>
    </source>
</evidence>
<evidence type="ECO:0000256" key="2">
    <source>
        <dbReference type="ARBA" id="ARBA00005959"/>
    </source>
</evidence>
<protein>
    <recommendedName>
        <fullName evidence="3">GDP-L-fucose synthase</fullName>
        <ecNumber evidence="3">1.1.1.271</ecNumber>
    </recommendedName>
</protein>
<comment type="pathway">
    <text evidence="1">Nucleotide-sugar biosynthesis; GDP-L-fucose biosynthesis via de novo pathway; GDP-L-fucose from GDP-alpha-D-mannose: step 2/2.</text>
</comment>